<keyword evidence="3" id="KW-1185">Reference proteome</keyword>
<dbReference type="Pfam" id="PF12348">
    <property type="entry name" value="CLASP_N"/>
    <property type="match status" value="1"/>
</dbReference>
<protein>
    <submittedName>
        <fullName evidence="2">TOG array regulator of axonemal microtubules 2</fullName>
    </submittedName>
</protein>
<dbReference type="Ensembl" id="ENSANIT00000001103.1">
    <property type="protein sequence ID" value="ENSANIP00000001074.1"/>
    <property type="gene ID" value="ENSANIG00000000764.1"/>
</dbReference>
<dbReference type="GO" id="GO:0005929">
    <property type="term" value="C:cilium"/>
    <property type="evidence" value="ECO:0007669"/>
    <property type="project" value="TreeGrafter"/>
</dbReference>
<proteinExistence type="predicted"/>
<feature type="domain" description="TOG" evidence="1">
    <location>
        <begin position="187"/>
        <end position="403"/>
    </location>
</feature>
<evidence type="ECO:0000313" key="3">
    <source>
        <dbReference type="Proteomes" id="UP000694541"/>
    </source>
</evidence>
<name>A0A8B9M6W1_9AVES</name>
<dbReference type="InterPro" id="IPR034085">
    <property type="entry name" value="TOG"/>
</dbReference>
<dbReference type="Proteomes" id="UP000694541">
    <property type="component" value="Unplaced"/>
</dbReference>
<dbReference type="InterPro" id="IPR024395">
    <property type="entry name" value="CLASP_N_dom"/>
</dbReference>
<evidence type="ECO:0000259" key="1">
    <source>
        <dbReference type="SMART" id="SM01349"/>
    </source>
</evidence>
<dbReference type="Gene3D" id="1.25.10.10">
    <property type="entry name" value="Leucine-rich Repeat Variant"/>
    <property type="match status" value="2"/>
</dbReference>
<dbReference type="PANTHER" id="PTHR21567:SF42">
    <property type="entry name" value="TOG ARRAY REGULATOR OF AXONEMAL MICROTUBULES PROTEIN 2"/>
    <property type="match status" value="1"/>
</dbReference>
<dbReference type="GO" id="GO:0000226">
    <property type="term" value="P:microtubule cytoskeleton organization"/>
    <property type="evidence" value="ECO:0007669"/>
    <property type="project" value="TreeGrafter"/>
</dbReference>
<dbReference type="SMART" id="SM01349">
    <property type="entry name" value="TOG"/>
    <property type="match status" value="1"/>
</dbReference>
<dbReference type="SUPFAM" id="SSF48371">
    <property type="entry name" value="ARM repeat"/>
    <property type="match status" value="1"/>
</dbReference>
<sequence>MDHEVDEVARVLLQRMGDSSEFIQKAADRSLGIMVGTVTPARAMTAFMAIGVQHRNVLVRRCTAKHLVTAMERMGAEKLLSGARATTDVLVSTLVKLAQDCHPDTRCYGRKMLNILMSHRKFDRYLKQSVPSRDLEDVMATVKQKVSAWQEKCLLYASTEIASIRLNIPNLSISHSSSTESFFRRTSLQTVEETEQLKELFRLLTATEFQTRMEGVELLLDHCKSSPQFISTNITPIFDIFVLRLQDCNKKVNQRALEVLALMTPILKYALHPMLVSLVTAVTDNLNSKCSGIYAAAVKVLEAFIAHLDNAFLLQALAQRVHFLSGQALLDVTEHLSVLVESVYPQKPQVVKRYTLPALWFFLENRVLRNRSSKVRPVVAKLADTLYQVMGSRLKKYAAKQLPCVVKNLCDILDLNVE</sequence>
<dbReference type="InterPro" id="IPR011989">
    <property type="entry name" value="ARM-like"/>
</dbReference>
<evidence type="ECO:0000313" key="2">
    <source>
        <dbReference type="Ensembl" id="ENSANIP00000001074.1"/>
    </source>
</evidence>
<accession>A0A8B9M6W1</accession>
<organism evidence="2 3">
    <name type="scientific">Accipiter nisus</name>
    <name type="common">Eurasian sparrowhawk</name>
    <dbReference type="NCBI Taxonomy" id="211598"/>
    <lineage>
        <taxon>Eukaryota</taxon>
        <taxon>Metazoa</taxon>
        <taxon>Chordata</taxon>
        <taxon>Craniata</taxon>
        <taxon>Vertebrata</taxon>
        <taxon>Euteleostomi</taxon>
        <taxon>Archelosauria</taxon>
        <taxon>Archosauria</taxon>
        <taxon>Dinosauria</taxon>
        <taxon>Saurischia</taxon>
        <taxon>Theropoda</taxon>
        <taxon>Coelurosauria</taxon>
        <taxon>Aves</taxon>
        <taxon>Neognathae</taxon>
        <taxon>Neoaves</taxon>
        <taxon>Telluraves</taxon>
        <taxon>Accipitrimorphae</taxon>
        <taxon>Accipitriformes</taxon>
        <taxon>Accipitridae</taxon>
        <taxon>Accipitrinae</taxon>
        <taxon>Accipiter</taxon>
    </lineage>
</organism>
<dbReference type="GO" id="GO:0008017">
    <property type="term" value="F:microtubule binding"/>
    <property type="evidence" value="ECO:0007669"/>
    <property type="project" value="TreeGrafter"/>
</dbReference>
<dbReference type="InterPro" id="IPR016024">
    <property type="entry name" value="ARM-type_fold"/>
</dbReference>
<dbReference type="GO" id="GO:0005881">
    <property type="term" value="C:cytoplasmic microtubule"/>
    <property type="evidence" value="ECO:0007669"/>
    <property type="project" value="TreeGrafter"/>
</dbReference>
<reference evidence="2" key="1">
    <citation type="submission" date="2025-08" db="UniProtKB">
        <authorList>
            <consortium name="Ensembl"/>
        </authorList>
    </citation>
    <scope>IDENTIFICATION</scope>
</reference>
<reference evidence="2" key="2">
    <citation type="submission" date="2025-09" db="UniProtKB">
        <authorList>
            <consortium name="Ensembl"/>
        </authorList>
    </citation>
    <scope>IDENTIFICATION</scope>
</reference>
<dbReference type="AlphaFoldDB" id="A0A8B9M6W1"/>
<dbReference type="PANTHER" id="PTHR21567">
    <property type="entry name" value="CLASP"/>
    <property type="match status" value="1"/>
</dbReference>